<comment type="caution">
    <text evidence="1">The sequence shown here is derived from an EMBL/GenBank/DDBJ whole genome shotgun (WGS) entry which is preliminary data.</text>
</comment>
<name>A0AAV5TCA0_9BILA</name>
<keyword evidence="2" id="KW-1185">Reference proteome</keyword>
<dbReference type="Proteomes" id="UP001432027">
    <property type="component" value="Unassembled WGS sequence"/>
</dbReference>
<accession>A0AAV5TCA0</accession>
<reference evidence="1" key="1">
    <citation type="submission" date="2023-10" db="EMBL/GenBank/DDBJ databases">
        <title>Genome assembly of Pristionchus species.</title>
        <authorList>
            <person name="Yoshida K."/>
            <person name="Sommer R.J."/>
        </authorList>
    </citation>
    <scope>NUCLEOTIDE SEQUENCE</scope>
    <source>
        <strain evidence="1">RS0144</strain>
    </source>
</reference>
<dbReference type="EMBL" id="BTSX01000004">
    <property type="protein sequence ID" value="GMS91703.1"/>
    <property type="molecule type" value="Genomic_DNA"/>
</dbReference>
<dbReference type="AlphaFoldDB" id="A0AAV5TCA0"/>
<feature type="non-terminal residue" evidence="1">
    <location>
        <position position="74"/>
    </location>
</feature>
<evidence type="ECO:0000313" key="1">
    <source>
        <dbReference type="EMBL" id="GMS91703.1"/>
    </source>
</evidence>
<evidence type="ECO:0000313" key="2">
    <source>
        <dbReference type="Proteomes" id="UP001432027"/>
    </source>
</evidence>
<feature type="non-terminal residue" evidence="1">
    <location>
        <position position="1"/>
    </location>
</feature>
<organism evidence="1 2">
    <name type="scientific">Pristionchus entomophagus</name>
    <dbReference type="NCBI Taxonomy" id="358040"/>
    <lineage>
        <taxon>Eukaryota</taxon>
        <taxon>Metazoa</taxon>
        <taxon>Ecdysozoa</taxon>
        <taxon>Nematoda</taxon>
        <taxon>Chromadorea</taxon>
        <taxon>Rhabditida</taxon>
        <taxon>Rhabditina</taxon>
        <taxon>Diplogasteromorpha</taxon>
        <taxon>Diplogasteroidea</taxon>
        <taxon>Neodiplogasteridae</taxon>
        <taxon>Pristionchus</taxon>
    </lineage>
</organism>
<gene>
    <name evidence="1" type="ORF">PENTCL1PPCAC_13878</name>
</gene>
<proteinExistence type="predicted"/>
<protein>
    <submittedName>
        <fullName evidence="1">Uncharacterized protein</fullName>
    </submittedName>
</protein>
<sequence>LQQPGPSGAEMGQPARRVLTFTNMASRSASEMAPTCSWQVQPMNDAESETAEKTRHGSIYLPMGYRIADPTIQP</sequence>